<keyword evidence="3 7" id="KW-0732">Signal</keyword>
<dbReference type="PANTHER" id="PTHR34933">
    <property type="entry name" value="FLAGELLAR L-RING PROTEIN"/>
    <property type="match status" value="1"/>
</dbReference>
<dbReference type="Pfam" id="PF02107">
    <property type="entry name" value="FlgH"/>
    <property type="match status" value="1"/>
</dbReference>
<protein>
    <recommendedName>
        <fullName evidence="7">Flagellar L-ring protein</fullName>
    </recommendedName>
    <alternativeName>
        <fullName evidence="7">Basal body L-ring protein</fullName>
    </alternativeName>
</protein>
<dbReference type="HAMAP" id="MF_00415">
    <property type="entry name" value="FlgH"/>
    <property type="match status" value="1"/>
</dbReference>
<keyword evidence="9" id="KW-0966">Cell projection</keyword>
<evidence type="ECO:0000256" key="1">
    <source>
        <dbReference type="ARBA" id="ARBA00002591"/>
    </source>
</evidence>
<dbReference type="PRINTS" id="PR01008">
    <property type="entry name" value="FLGLRINGFLGH"/>
</dbReference>
<evidence type="ECO:0000256" key="8">
    <source>
        <dbReference type="SAM" id="MobiDB-lite"/>
    </source>
</evidence>
<sequence>MRPSLLLLLPLVLAGCGSAERLTRIGRAPDMAAITDPTRDPDWKPVTMPTPRPIEPTAISANSLWRPGSRTFLRDSKAASVGDLVTVLVSISDSASLNNDTERSRDNSENMGIPRLLGLDASYLRFLPNSIDPTKLVEASSANSSKGGGSVKRTETITLRVAATVTQVLPNGNMVLSGRQQVRVNNELRDLSLAGIIRPQDIASDNTVKHDRLAEARISYGGKGTLSDVQKPRYGQEFLDAILPF</sequence>
<dbReference type="PANTHER" id="PTHR34933:SF1">
    <property type="entry name" value="FLAGELLAR L-RING PROTEIN"/>
    <property type="match status" value="1"/>
</dbReference>
<dbReference type="PROSITE" id="PS51257">
    <property type="entry name" value="PROKAR_LIPOPROTEIN"/>
    <property type="match status" value="1"/>
</dbReference>
<feature type="region of interest" description="Disordered" evidence="8">
    <location>
        <begin position="32"/>
        <end position="55"/>
    </location>
</feature>
<comment type="similarity">
    <text evidence="2 7">Belongs to the FlgH family.</text>
</comment>
<proteinExistence type="inferred from homology"/>
<keyword evidence="9" id="KW-0282">Flagellum</keyword>
<keyword evidence="7" id="KW-0449">Lipoprotein</keyword>
<keyword evidence="9" id="KW-0969">Cilium</keyword>
<evidence type="ECO:0000256" key="2">
    <source>
        <dbReference type="ARBA" id="ARBA00006929"/>
    </source>
</evidence>
<dbReference type="NCBIfam" id="NF001305">
    <property type="entry name" value="PRK00249.1-5"/>
    <property type="match status" value="1"/>
</dbReference>
<dbReference type="EMBL" id="JBHLUN010000003">
    <property type="protein sequence ID" value="MFC0407523.1"/>
    <property type="molecule type" value="Genomic_DNA"/>
</dbReference>
<keyword evidence="6 7" id="KW-0998">Cell outer membrane</keyword>
<dbReference type="InterPro" id="IPR000527">
    <property type="entry name" value="Flag_Lring"/>
</dbReference>
<comment type="subcellular location">
    <subcellularLocation>
        <location evidence="7">Cell outer membrane</location>
        <topology evidence="7">Lipid-anchor</topology>
    </subcellularLocation>
    <subcellularLocation>
        <location evidence="7">Bacterial flagellum basal body</location>
    </subcellularLocation>
</comment>
<dbReference type="RefSeq" id="WP_377043239.1">
    <property type="nucleotide sequence ID" value="NZ_JBHLUN010000003.1"/>
</dbReference>
<evidence type="ECO:0000313" key="10">
    <source>
        <dbReference type="Proteomes" id="UP001589865"/>
    </source>
</evidence>
<evidence type="ECO:0000256" key="4">
    <source>
        <dbReference type="ARBA" id="ARBA00023136"/>
    </source>
</evidence>
<reference evidence="9 10" key="1">
    <citation type="submission" date="2024-09" db="EMBL/GenBank/DDBJ databases">
        <authorList>
            <person name="Sun Q."/>
            <person name="Mori K."/>
        </authorList>
    </citation>
    <scope>NUCLEOTIDE SEQUENCE [LARGE SCALE GENOMIC DNA]</scope>
    <source>
        <strain evidence="9 10">TBRC 5777</strain>
    </source>
</reference>
<keyword evidence="4 7" id="KW-0472">Membrane</keyword>
<evidence type="ECO:0000256" key="6">
    <source>
        <dbReference type="ARBA" id="ARBA00023237"/>
    </source>
</evidence>
<evidence type="ECO:0000256" key="3">
    <source>
        <dbReference type="ARBA" id="ARBA00022729"/>
    </source>
</evidence>
<evidence type="ECO:0000313" key="9">
    <source>
        <dbReference type="EMBL" id="MFC0407523.1"/>
    </source>
</evidence>
<comment type="subunit">
    <text evidence="7">The basal body constitutes a major portion of the flagellar organelle and consists of four rings (L,P,S, and M) mounted on a central rod.</text>
</comment>
<evidence type="ECO:0000256" key="7">
    <source>
        <dbReference type="HAMAP-Rule" id="MF_00415"/>
    </source>
</evidence>
<organism evidence="9 10">
    <name type="scientific">Roseomonas elaeocarpi</name>
    <dbReference type="NCBI Taxonomy" id="907779"/>
    <lineage>
        <taxon>Bacteria</taxon>
        <taxon>Pseudomonadati</taxon>
        <taxon>Pseudomonadota</taxon>
        <taxon>Alphaproteobacteria</taxon>
        <taxon>Acetobacterales</taxon>
        <taxon>Roseomonadaceae</taxon>
        <taxon>Roseomonas</taxon>
    </lineage>
</organism>
<comment type="caution">
    <text evidence="9">The sequence shown here is derived from an EMBL/GenBank/DDBJ whole genome shotgun (WGS) entry which is preliminary data.</text>
</comment>
<keyword evidence="5 7" id="KW-0975">Bacterial flagellum</keyword>
<keyword evidence="10" id="KW-1185">Reference proteome</keyword>
<name>A0ABV6JP67_9PROT</name>
<comment type="function">
    <text evidence="1 7">Assembles around the rod to form the L-ring and probably protects the motor/basal body from shearing forces during rotation.</text>
</comment>
<gene>
    <name evidence="7 9" type="primary">flgH</name>
    <name evidence="9" type="ORF">ACFFGY_04640</name>
</gene>
<dbReference type="Proteomes" id="UP001589865">
    <property type="component" value="Unassembled WGS sequence"/>
</dbReference>
<evidence type="ECO:0000256" key="5">
    <source>
        <dbReference type="ARBA" id="ARBA00023143"/>
    </source>
</evidence>
<accession>A0ABV6JP67</accession>